<feature type="compositionally biased region" description="Basic and acidic residues" evidence="1">
    <location>
        <begin position="70"/>
        <end position="81"/>
    </location>
</feature>
<accession>A0A3R7M063</accession>
<evidence type="ECO:0000313" key="2">
    <source>
        <dbReference type="EMBL" id="RNE96956.1"/>
    </source>
</evidence>
<gene>
    <name evidence="2" type="ORF">TraAM80_09771</name>
</gene>
<organism evidence="2 3">
    <name type="scientific">Trypanosoma rangeli</name>
    <dbReference type="NCBI Taxonomy" id="5698"/>
    <lineage>
        <taxon>Eukaryota</taxon>
        <taxon>Discoba</taxon>
        <taxon>Euglenozoa</taxon>
        <taxon>Kinetoplastea</taxon>
        <taxon>Metakinetoplastina</taxon>
        <taxon>Trypanosomatida</taxon>
        <taxon>Trypanosomatidae</taxon>
        <taxon>Trypanosoma</taxon>
        <taxon>Herpetosoma</taxon>
    </lineage>
</organism>
<dbReference type="RefSeq" id="XP_029233906.1">
    <property type="nucleotide sequence ID" value="XM_029386435.1"/>
</dbReference>
<name>A0A3R7M063_TRYRA</name>
<dbReference type="AlphaFoldDB" id="A0A3R7M063"/>
<evidence type="ECO:0000313" key="3">
    <source>
        <dbReference type="Proteomes" id="UP000283634"/>
    </source>
</evidence>
<comment type="caution">
    <text evidence="2">The sequence shown here is derived from an EMBL/GenBank/DDBJ whole genome shotgun (WGS) entry which is preliminary data.</text>
</comment>
<dbReference type="Proteomes" id="UP000283634">
    <property type="component" value="Unassembled WGS sequence"/>
</dbReference>
<sequence>MAAQRADMPRREVTTNRPLRVPGHAVPARRGPSRRRGVWHGAEHPRRSVAGRNAHCGSSKRPGGQSGAQGEERDEAKDAPRPAKGSVSWQRNCCHRFSI</sequence>
<reference evidence="2 3" key="1">
    <citation type="journal article" date="2018" name="BMC Genomics">
        <title>Genomic comparison of Trypanosoma conorhini and Trypanosoma rangeli to Trypanosoma cruzi strains of high and low virulence.</title>
        <authorList>
            <person name="Bradwell K.R."/>
            <person name="Koparde V.N."/>
            <person name="Matveyev A.V."/>
            <person name="Serrano M.G."/>
            <person name="Alves J.M."/>
            <person name="Parikh H."/>
            <person name="Huang B."/>
            <person name="Lee V."/>
            <person name="Espinosa-Alvarez O."/>
            <person name="Ortiz P.A."/>
            <person name="Costa-Martins A.G."/>
            <person name="Teixeira M.M."/>
            <person name="Buck G.A."/>
        </authorList>
    </citation>
    <scope>NUCLEOTIDE SEQUENCE [LARGE SCALE GENOMIC DNA]</scope>
    <source>
        <strain evidence="2 3">AM80</strain>
    </source>
</reference>
<keyword evidence="3" id="KW-1185">Reference proteome</keyword>
<proteinExistence type="predicted"/>
<protein>
    <submittedName>
        <fullName evidence="2">Uncharacterized protein</fullName>
    </submittedName>
</protein>
<feature type="region of interest" description="Disordered" evidence="1">
    <location>
        <begin position="1"/>
        <end position="99"/>
    </location>
</feature>
<dbReference type="EMBL" id="MKGL01000620">
    <property type="protein sequence ID" value="RNE96956.1"/>
    <property type="molecule type" value="Genomic_DNA"/>
</dbReference>
<dbReference type="GeneID" id="40333704"/>
<evidence type="ECO:0000256" key="1">
    <source>
        <dbReference type="SAM" id="MobiDB-lite"/>
    </source>
</evidence>